<dbReference type="InterPro" id="IPR006342">
    <property type="entry name" value="FkbM_mtfrase"/>
</dbReference>
<dbReference type="PANTHER" id="PTHR36973">
    <property type="entry name" value="SLL1456 PROTEIN-RELATED"/>
    <property type="match status" value="1"/>
</dbReference>
<evidence type="ECO:0000313" key="2">
    <source>
        <dbReference type="EMBL" id="MCR2745230.1"/>
    </source>
</evidence>
<proteinExistence type="predicted"/>
<sequence length="265" mass="29846">MTKPYRLIDIGCRWGFAERFLQTDQLVEIYGFDPDEVECNRLRDHYSDPRVTLIPQALAGQAGNRTLHLTQEPACSSLLLPDPLLTQNLPALSCARKVGEQQIVVTTLDLWAQSTGTQAADFLKLDTQGTELEILQGGAHLLQTVAAVELEVEFNPIYLGQPLYQDVAQYLYGQGFVLWRLENMVHYSELPQPGPLLGQDFIYHDLHHREPVSRYAGQLYWANCLFVRQSLLQPGISANEAKRYGSLFDLLGYVDISAQIRGALK</sequence>
<keyword evidence="3" id="KW-1185">Reference proteome</keyword>
<dbReference type="InterPro" id="IPR029063">
    <property type="entry name" value="SAM-dependent_MTases_sf"/>
</dbReference>
<protein>
    <submittedName>
        <fullName evidence="2">FkbM family methyltransferase</fullName>
    </submittedName>
</protein>
<dbReference type="InterPro" id="IPR053188">
    <property type="entry name" value="FkbM_Methyltransferase"/>
</dbReference>
<feature type="domain" description="Methyltransferase FkbM" evidence="1">
    <location>
        <begin position="22"/>
        <end position="177"/>
    </location>
</feature>
<dbReference type="RefSeq" id="WP_257510480.1">
    <property type="nucleotide sequence ID" value="NZ_JANKHG010000001.1"/>
</dbReference>
<dbReference type="PANTHER" id="PTHR36973:SF4">
    <property type="entry name" value="NODULATION PROTEIN"/>
    <property type="match status" value="1"/>
</dbReference>
<dbReference type="EMBL" id="JANKHG010000001">
    <property type="protein sequence ID" value="MCR2745230.1"/>
    <property type="molecule type" value="Genomic_DNA"/>
</dbReference>
<dbReference type="GO" id="GO:0008168">
    <property type="term" value="F:methyltransferase activity"/>
    <property type="evidence" value="ECO:0007669"/>
    <property type="project" value="UniProtKB-KW"/>
</dbReference>
<dbReference type="Proteomes" id="UP001165267">
    <property type="component" value="Unassembled WGS sequence"/>
</dbReference>
<name>A0ABT1XD90_9BURK</name>
<gene>
    <name evidence="2" type="ORF">NSP04_01045</name>
</gene>
<dbReference type="SUPFAM" id="SSF53335">
    <property type="entry name" value="S-adenosyl-L-methionine-dependent methyltransferases"/>
    <property type="match status" value="1"/>
</dbReference>
<dbReference type="Pfam" id="PF05050">
    <property type="entry name" value="Methyltransf_21"/>
    <property type="match status" value="1"/>
</dbReference>
<comment type="caution">
    <text evidence="2">The sequence shown here is derived from an EMBL/GenBank/DDBJ whole genome shotgun (WGS) entry which is preliminary data.</text>
</comment>
<reference evidence="2" key="1">
    <citation type="submission" date="2022-07" db="EMBL/GenBank/DDBJ databases">
        <authorList>
            <person name="Xamxidin M."/>
        </authorList>
    </citation>
    <scope>NUCLEOTIDE SEQUENCE</scope>
    <source>
        <strain evidence="2">YS8-69</strain>
    </source>
</reference>
<keyword evidence="2" id="KW-0489">Methyltransferase</keyword>
<keyword evidence="2" id="KW-0808">Transferase</keyword>
<dbReference type="Gene3D" id="3.40.50.150">
    <property type="entry name" value="Vaccinia Virus protein VP39"/>
    <property type="match status" value="1"/>
</dbReference>
<accession>A0ABT1XD90</accession>
<dbReference type="GO" id="GO:0032259">
    <property type="term" value="P:methylation"/>
    <property type="evidence" value="ECO:0007669"/>
    <property type="project" value="UniProtKB-KW"/>
</dbReference>
<evidence type="ECO:0000313" key="3">
    <source>
        <dbReference type="Proteomes" id="UP001165267"/>
    </source>
</evidence>
<organism evidence="2 3">
    <name type="scientific">Limnobacter parvus</name>
    <dbReference type="NCBI Taxonomy" id="2939690"/>
    <lineage>
        <taxon>Bacteria</taxon>
        <taxon>Pseudomonadati</taxon>
        <taxon>Pseudomonadota</taxon>
        <taxon>Betaproteobacteria</taxon>
        <taxon>Burkholderiales</taxon>
        <taxon>Burkholderiaceae</taxon>
        <taxon>Limnobacter</taxon>
    </lineage>
</organism>
<dbReference type="NCBIfam" id="TIGR01444">
    <property type="entry name" value="fkbM_fam"/>
    <property type="match status" value="1"/>
</dbReference>
<evidence type="ECO:0000259" key="1">
    <source>
        <dbReference type="Pfam" id="PF05050"/>
    </source>
</evidence>